<reference evidence="1 2" key="1">
    <citation type="submission" date="2019-03" db="EMBL/GenBank/DDBJ databases">
        <title>Freshwater and sediment microbial communities from various areas in North America, analyzing microbe dynamics in response to fracking.</title>
        <authorList>
            <person name="Lamendella R."/>
        </authorList>
    </citation>
    <scope>NUCLEOTIDE SEQUENCE [LARGE SCALE GENOMIC DNA]</scope>
    <source>
        <strain evidence="1 2">6_TX</strain>
    </source>
</reference>
<accession>A0A4R8FIW3</accession>
<dbReference type="AlphaFoldDB" id="A0A4R8FIW3"/>
<organism evidence="1 2">
    <name type="scientific">Modicisalibacter xianhensis</name>
    <dbReference type="NCBI Taxonomy" id="442341"/>
    <lineage>
        <taxon>Bacteria</taxon>
        <taxon>Pseudomonadati</taxon>
        <taxon>Pseudomonadota</taxon>
        <taxon>Gammaproteobacteria</taxon>
        <taxon>Oceanospirillales</taxon>
        <taxon>Halomonadaceae</taxon>
        <taxon>Modicisalibacter</taxon>
    </lineage>
</organism>
<evidence type="ECO:0000313" key="1">
    <source>
        <dbReference type="EMBL" id="TDX23828.1"/>
    </source>
</evidence>
<dbReference type="EMBL" id="SOEC01000023">
    <property type="protein sequence ID" value="TDX23828.1"/>
    <property type="molecule type" value="Genomic_DNA"/>
</dbReference>
<proteinExistence type="predicted"/>
<sequence>MFKHTLTHYFKQKIAPAPSASYLLLLVLAGCASNGSQETIMYRDMFRETHTTSKVILDKLALSERALFEETRYSETIQKFDFIPSEARYYIETLDPPITASLRDSLEIIIAYIEAMAALATGESTKLISARASEIGALATNMLVSFDDVTEPSVFSSIFDDTFQIIIPLKAFTPLVEYAITQRTRREYQSQFLTNYENIDTVLKNMRDLTPLMMNVVKTNIFLSSHSAGGSIADQEALGKLKAFRTLLAGWVVLIEGTRVALRLAKQSLKSSSTSESIEIINTIKELDEVSKNLRMSITYIK</sequence>
<comment type="caution">
    <text evidence="1">The sequence shown here is derived from an EMBL/GenBank/DDBJ whole genome shotgun (WGS) entry which is preliminary data.</text>
</comment>
<protein>
    <submittedName>
        <fullName evidence="1">Uncharacterized protein</fullName>
    </submittedName>
</protein>
<dbReference type="PROSITE" id="PS51257">
    <property type="entry name" value="PROKAR_LIPOPROTEIN"/>
    <property type="match status" value="1"/>
</dbReference>
<dbReference type="Proteomes" id="UP000294489">
    <property type="component" value="Unassembled WGS sequence"/>
</dbReference>
<evidence type="ECO:0000313" key="2">
    <source>
        <dbReference type="Proteomes" id="UP000294489"/>
    </source>
</evidence>
<gene>
    <name evidence="1" type="ORF">DFO67_12332</name>
</gene>
<name>A0A4R8FIW3_9GAMM</name>
<dbReference type="RefSeq" id="WP_134020487.1">
    <property type="nucleotide sequence ID" value="NZ_SOEC01000023.1"/>
</dbReference>